<dbReference type="Proteomes" id="UP000248886">
    <property type="component" value="Unassembled WGS sequence"/>
</dbReference>
<feature type="transmembrane region" description="Helical" evidence="1">
    <location>
        <begin position="23"/>
        <end position="43"/>
    </location>
</feature>
<keyword evidence="1" id="KW-0472">Membrane</keyword>
<keyword evidence="1" id="KW-0812">Transmembrane</keyword>
<organism evidence="2 3">
    <name type="scientific">Acidithiobacillus ferrooxidans</name>
    <name type="common">Thiobacillus ferrooxidans</name>
    <dbReference type="NCBI Taxonomy" id="920"/>
    <lineage>
        <taxon>Bacteria</taxon>
        <taxon>Pseudomonadati</taxon>
        <taxon>Pseudomonadota</taxon>
        <taxon>Acidithiobacillia</taxon>
        <taxon>Acidithiobacillales</taxon>
        <taxon>Acidithiobacillaceae</taxon>
        <taxon>Acidithiobacillus</taxon>
    </lineage>
</organism>
<sequence length="124" mass="14547">MATFRARQAVIERRRNRLMYRSIPMAFIWMVVLIYFLPSVRAWKNGCRHAHWRRLLLLNGLLGWTGVFWWQVWKQARWSSPMIFVGKPAPYYFRGDEHPPLRPGRVALAVSGALLAVALMLMGH</sequence>
<comment type="caution">
    <text evidence="2">The sequence shown here is derived from an EMBL/GenBank/DDBJ whole genome shotgun (WGS) entry which is preliminary data.</text>
</comment>
<dbReference type="AlphaFoldDB" id="A0A2W1K220"/>
<name>A0A2W1K220_ACIFR</name>
<evidence type="ECO:0000313" key="3">
    <source>
        <dbReference type="Proteomes" id="UP000248886"/>
    </source>
</evidence>
<evidence type="ECO:0000256" key="1">
    <source>
        <dbReference type="SAM" id="Phobius"/>
    </source>
</evidence>
<evidence type="ECO:0000313" key="2">
    <source>
        <dbReference type="EMBL" id="PZD80736.1"/>
    </source>
</evidence>
<feature type="transmembrane region" description="Helical" evidence="1">
    <location>
        <begin position="55"/>
        <end position="72"/>
    </location>
</feature>
<protein>
    <submittedName>
        <fullName evidence="2">Superinfection immunity protein</fullName>
    </submittedName>
</protein>
<proteinExistence type="predicted"/>
<keyword evidence="1" id="KW-1133">Transmembrane helix</keyword>
<feature type="transmembrane region" description="Helical" evidence="1">
    <location>
        <begin position="106"/>
        <end position="123"/>
    </location>
</feature>
<dbReference type="Pfam" id="PF14373">
    <property type="entry name" value="Imm_superinfect"/>
    <property type="match status" value="1"/>
</dbReference>
<dbReference type="EMBL" id="QKQP01000005">
    <property type="protein sequence ID" value="PZD80736.1"/>
    <property type="molecule type" value="Genomic_DNA"/>
</dbReference>
<reference evidence="2 3" key="1">
    <citation type="submission" date="2018-06" db="EMBL/GenBank/DDBJ databases">
        <title>Draft sequence of Acidithiobacillus ferrooxidans CCM 4253.</title>
        <authorList>
            <person name="Moya-Beltran A."/>
            <person name="Castro M."/>
            <person name="Covarrubias P.C."/>
            <person name="Issotta F."/>
            <person name="Janiczek O."/>
            <person name="Mandl M."/>
            <person name="Kucera J."/>
            <person name="Quatrini R."/>
        </authorList>
    </citation>
    <scope>NUCLEOTIDE SEQUENCE [LARGE SCALE GENOMIC DNA]</scope>
    <source>
        <strain evidence="2 3">CCM 4253</strain>
    </source>
</reference>
<gene>
    <name evidence="2" type="ORF">DN052_09880</name>
</gene>
<dbReference type="InterPro" id="IPR016410">
    <property type="entry name" value="Phage_imm"/>
</dbReference>
<accession>A0A2W1K220</accession>